<reference evidence="1" key="1">
    <citation type="submission" date="2016-10" db="EMBL/GenBank/DDBJ databases">
        <authorList>
            <person name="de Groot N.N."/>
        </authorList>
    </citation>
    <scope>NUCLEOTIDE SEQUENCE</scope>
</reference>
<accession>A0A1W1BWU8</accession>
<dbReference type="InterPro" id="IPR016024">
    <property type="entry name" value="ARM-type_fold"/>
</dbReference>
<gene>
    <name evidence="1" type="ORF">MNB_SV-13-971</name>
</gene>
<dbReference type="AlphaFoldDB" id="A0A1W1BWU8"/>
<evidence type="ECO:0000313" key="1">
    <source>
        <dbReference type="EMBL" id="SFV57983.1"/>
    </source>
</evidence>
<dbReference type="Gene3D" id="1.25.40.290">
    <property type="entry name" value="ARM repeat domains"/>
    <property type="match status" value="1"/>
</dbReference>
<proteinExistence type="predicted"/>
<dbReference type="EMBL" id="FPHM01000047">
    <property type="protein sequence ID" value="SFV57983.1"/>
    <property type="molecule type" value="Genomic_DNA"/>
</dbReference>
<sequence>MIEKKYLLKDKLYNPKKVKALALEIKSVYECFDVEGFEVEVLDAFDFLELKGRMYHIRDMLHKFLPCEYENALEIILKALPQPLDNALRDDDFGDFIYAPYGEFVTAYGCCEEYLEISLLALEKITLRFSVEFAIRDFINLYPKETLEMLERCVESSCYHQRRLASEGLRPKLPWAKKLTLDYKEALPLLEKLFDDKTRYVTRSVANHLNDISKIDASLVVATLKDWEESHKQESKEMTYMISHALRTLFILSPLRLEKDEIGLGEYLKFSFDLEAKKEMTLMIDYKLYFKMKNTKYSPKVFKLKKIKLAKGESLSLEKKHLFKAHSSTRKYYEGEHKMALQINGKVYDKVGFYLSSD</sequence>
<name>A0A1W1BWU8_9ZZZZ</name>
<protein>
    <submittedName>
        <fullName evidence="1">DNA alkylation repair enzyme</fullName>
    </submittedName>
</protein>
<dbReference type="SUPFAM" id="SSF48371">
    <property type="entry name" value="ARM repeat"/>
    <property type="match status" value="1"/>
</dbReference>
<organism evidence="1">
    <name type="scientific">hydrothermal vent metagenome</name>
    <dbReference type="NCBI Taxonomy" id="652676"/>
    <lineage>
        <taxon>unclassified sequences</taxon>
        <taxon>metagenomes</taxon>
        <taxon>ecological metagenomes</taxon>
    </lineage>
</organism>